<proteinExistence type="predicted"/>
<evidence type="ECO:0000313" key="2">
    <source>
        <dbReference type="EMBL" id="EAN31265.1"/>
    </source>
</evidence>
<dbReference type="VEuPathDB" id="PiroplasmaDB:TpMuguga_03g00520"/>
<dbReference type="EMBL" id="AAGK01000005">
    <property type="protein sequence ID" value="EAN31265.1"/>
    <property type="molecule type" value="Genomic_DNA"/>
</dbReference>
<reference evidence="2 3" key="1">
    <citation type="journal article" date="2005" name="Science">
        <title>Genome sequence of Theileria parva, a bovine pathogen that transforms lymphocytes.</title>
        <authorList>
            <person name="Gardner M.J."/>
            <person name="Bishop R."/>
            <person name="Shah T."/>
            <person name="de Villiers E.P."/>
            <person name="Carlton J.M."/>
            <person name="Hall N."/>
            <person name="Ren Q."/>
            <person name="Paulsen I.T."/>
            <person name="Pain A."/>
            <person name="Berriman M."/>
            <person name="Wilson R.J.M."/>
            <person name="Sato S."/>
            <person name="Ralph S.A."/>
            <person name="Mann D.J."/>
            <person name="Xiong Z."/>
            <person name="Shallom S.J."/>
            <person name="Weidman J."/>
            <person name="Jiang L."/>
            <person name="Lynn J."/>
            <person name="Weaver B."/>
            <person name="Shoaibi A."/>
            <person name="Domingo A.R."/>
            <person name="Wasawo D."/>
            <person name="Crabtree J."/>
            <person name="Wortman J.R."/>
            <person name="Haas B."/>
            <person name="Angiuoli S.V."/>
            <person name="Creasy T.H."/>
            <person name="Lu C."/>
            <person name="Suh B."/>
            <person name="Silva J.C."/>
            <person name="Utterback T.R."/>
            <person name="Feldblyum T.V."/>
            <person name="Pertea M."/>
            <person name="Allen J."/>
            <person name="Nierman W.C."/>
            <person name="Taracha E.L.N."/>
            <person name="Salzberg S.L."/>
            <person name="White O.R."/>
            <person name="Fitzhugh H.A."/>
            <person name="Morzaria S."/>
            <person name="Venter J.C."/>
            <person name="Fraser C.M."/>
            <person name="Nene V."/>
        </authorList>
    </citation>
    <scope>NUCLEOTIDE SEQUENCE [LARGE SCALE GENOMIC DNA]</scope>
    <source>
        <strain evidence="2 3">Muguga</strain>
    </source>
</reference>
<dbReference type="RefSeq" id="XP_763548.1">
    <property type="nucleotide sequence ID" value="XM_758455.1"/>
</dbReference>
<accession>Q4MZJ6</accession>
<dbReference type="AlphaFoldDB" id="Q4MZJ6"/>
<sequence length="182" mass="19272">MMKFAVLALFTVLTSGIFVSADELDLRKLGFVLYGKHGDGTATAVDSGKCPLGALPATVFLHKTFAKGDHFFTWVRPVHGKVNKVVCGNHLVWEAVGDEVLLDLHFVGSKESKKFVHLEVLHPLGGAVHLFLAFAAGANPGTAKAVGMAAFVAALHELVKDVHKAEGLPAHHLVSALALHAA</sequence>
<dbReference type="InParanoid" id="Q4MZJ6"/>
<dbReference type="OMA" id="FVSLEGH"/>
<dbReference type="eggNOG" id="ENOG502QX1G">
    <property type="taxonomic scope" value="Eukaryota"/>
</dbReference>
<comment type="caution">
    <text evidence="2">The sequence shown here is derived from an EMBL/GenBank/DDBJ whole genome shotgun (WGS) entry which is preliminary data.</text>
</comment>
<evidence type="ECO:0000313" key="3">
    <source>
        <dbReference type="Proteomes" id="UP000001949"/>
    </source>
</evidence>
<name>Q4MZJ6_THEPA</name>
<evidence type="ECO:0000256" key="1">
    <source>
        <dbReference type="SAM" id="SignalP"/>
    </source>
</evidence>
<gene>
    <name evidence="2" type="ordered locus">TP03_0520</name>
</gene>
<keyword evidence="1" id="KW-0732">Signal</keyword>
<organism evidence="2 3">
    <name type="scientific">Theileria parva</name>
    <name type="common">East coast fever infection agent</name>
    <dbReference type="NCBI Taxonomy" id="5875"/>
    <lineage>
        <taxon>Eukaryota</taxon>
        <taxon>Sar</taxon>
        <taxon>Alveolata</taxon>
        <taxon>Apicomplexa</taxon>
        <taxon>Aconoidasida</taxon>
        <taxon>Piroplasmida</taxon>
        <taxon>Theileriidae</taxon>
        <taxon>Theileria</taxon>
    </lineage>
</organism>
<dbReference type="KEGG" id="tpv:TP03_0520"/>
<keyword evidence="3" id="KW-1185">Reference proteome</keyword>
<dbReference type="GeneID" id="3499924"/>
<dbReference type="STRING" id="5875.Q4MZJ6"/>
<feature type="chain" id="PRO_5004241463" evidence="1">
    <location>
        <begin position="22"/>
        <end position="182"/>
    </location>
</feature>
<dbReference type="Proteomes" id="UP000001949">
    <property type="component" value="Unassembled WGS sequence"/>
</dbReference>
<feature type="signal peptide" evidence="1">
    <location>
        <begin position="1"/>
        <end position="21"/>
    </location>
</feature>
<protein>
    <submittedName>
        <fullName evidence="2">Uncharacterized protein</fullName>
    </submittedName>
</protein>